<dbReference type="SUPFAM" id="SSF50475">
    <property type="entry name" value="FMN-binding split barrel"/>
    <property type="match status" value="1"/>
</dbReference>
<comment type="cofactor">
    <cofactor evidence="1">
        <name>FMN</name>
        <dbReference type="ChEBI" id="CHEBI:58210"/>
    </cofactor>
</comment>
<dbReference type="STRING" id="139420.A0A371CQB0"/>
<dbReference type="EMBL" id="KZ857483">
    <property type="protein sequence ID" value="RDX42479.1"/>
    <property type="molecule type" value="Genomic_DNA"/>
</dbReference>
<dbReference type="InterPro" id="IPR012349">
    <property type="entry name" value="Split_barrel_FMN-bd"/>
</dbReference>
<protein>
    <recommendedName>
        <fullName evidence="4">pyridoxal 5'-phosphate synthase</fullName>
        <ecNumber evidence="4">1.4.3.5</ecNumber>
    </recommendedName>
</protein>
<proteinExistence type="inferred from homology"/>
<dbReference type="HAMAP" id="MF_01629">
    <property type="entry name" value="PdxH"/>
    <property type="match status" value="1"/>
</dbReference>
<dbReference type="GO" id="GO:0004733">
    <property type="term" value="F:pyridoxamine phosphate oxidase activity"/>
    <property type="evidence" value="ECO:0007669"/>
    <property type="project" value="UniProtKB-EC"/>
</dbReference>
<evidence type="ECO:0000259" key="9">
    <source>
        <dbReference type="Pfam" id="PF10590"/>
    </source>
</evidence>
<dbReference type="GO" id="GO:0010181">
    <property type="term" value="F:FMN binding"/>
    <property type="evidence" value="ECO:0007669"/>
    <property type="project" value="InterPro"/>
</dbReference>
<dbReference type="PANTHER" id="PTHR10851">
    <property type="entry name" value="PYRIDOXINE-5-PHOSPHATE OXIDASE"/>
    <property type="match status" value="1"/>
</dbReference>
<dbReference type="GO" id="GO:0008615">
    <property type="term" value="P:pyridoxine biosynthetic process"/>
    <property type="evidence" value="ECO:0007669"/>
    <property type="project" value="InterPro"/>
</dbReference>
<accession>A0A371CQB0</accession>
<dbReference type="NCBIfam" id="TIGR00558">
    <property type="entry name" value="pdxH"/>
    <property type="match status" value="1"/>
</dbReference>
<dbReference type="PROSITE" id="PS01064">
    <property type="entry name" value="PYRIDOX_OXIDASE"/>
    <property type="match status" value="1"/>
</dbReference>
<evidence type="ECO:0000259" key="8">
    <source>
        <dbReference type="Pfam" id="PF01243"/>
    </source>
</evidence>
<dbReference type="Pfam" id="PF10590">
    <property type="entry name" value="PNP_phzG_C"/>
    <property type="match status" value="1"/>
</dbReference>
<evidence type="ECO:0000256" key="7">
    <source>
        <dbReference type="ARBA" id="ARBA00023002"/>
    </source>
</evidence>
<dbReference type="Proteomes" id="UP000256964">
    <property type="component" value="Unassembled WGS sequence"/>
</dbReference>
<evidence type="ECO:0000256" key="2">
    <source>
        <dbReference type="ARBA" id="ARBA00004738"/>
    </source>
</evidence>
<sequence length="230" mass="25945">MTTGTALAQPSPDKIRILAHEQYDAPESLSPSTVDPDPLAQFRTWFTSAQVQGTVHEPEAMTLCTATAAGIPSARVLLLKQVDARGFVFFTNYTSRKSRELAENPRAALAFYWREVHKQVRVVGRVERVSRAESEEYFHSRPIGSQVGAWASKQSSVVGEGELQARVEKIKERFGEDVPAPDFWGGWRVIPDEVEFWLGKPSRLHDRVRYLRVEGSPDDAPQWQIERLSP</sequence>
<dbReference type="PANTHER" id="PTHR10851:SF0">
    <property type="entry name" value="PYRIDOXINE-5'-PHOSPHATE OXIDASE"/>
    <property type="match status" value="1"/>
</dbReference>
<keyword evidence="6" id="KW-0288">FMN</keyword>
<evidence type="ECO:0000256" key="1">
    <source>
        <dbReference type="ARBA" id="ARBA00001917"/>
    </source>
</evidence>
<dbReference type="Pfam" id="PF01243">
    <property type="entry name" value="PNPOx_N"/>
    <property type="match status" value="1"/>
</dbReference>
<dbReference type="InterPro" id="IPR011576">
    <property type="entry name" value="Pyridox_Oxase_N"/>
</dbReference>
<name>A0A371CQB0_9APHY</name>
<dbReference type="InterPro" id="IPR019576">
    <property type="entry name" value="Pyridoxamine_oxidase_dimer_C"/>
</dbReference>
<dbReference type="InterPro" id="IPR000659">
    <property type="entry name" value="Pyridox_Oxase"/>
</dbReference>
<comment type="pathway">
    <text evidence="3">Cofactor metabolism; pyridoxal 5'-phosphate salvage; pyridoxal 5'-phosphate from pyridoxine 5'-phosphate: step 1/1.</text>
</comment>
<evidence type="ECO:0000256" key="5">
    <source>
        <dbReference type="ARBA" id="ARBA00022630"/>
    </source>
</evidence>
<gene>
    <name evidence="10" type="ORF">OH76DRAFT_1458751</name>
</gene>
<keyword evidence="5" id="KW-0285">Flavoprotein</keyword>
<reference evidence="10 11" key="1">
    <citation type="journal article" date="2018" name="Biotechnol. Biofuels">
        <title>Integrative visual omics of the white-rot fungus Polyporus brumalis exposes the biotechnological potential of its oxidative enzymes for delignifying raw plant biomass.</title>
        <authorList>
            <person name="Miyauchi S."/>
            <person name="Rancon A."/>
            <person name="Drula E."/>
            <person name="Hage H."/>
            <person name="Chaduli D."/>
            <person name="Favel A."/>
            <person name="Grisel S."/>
            <person name="Henrissat B."/>
            <person name="Herpoel-Gimbert I."/>
            <person name="Ruiz-Duenas F.J."/>
            <person name="Chevret D."/>
            <person name="Hainaut M."/>
            <person name="Lin J."/>
            <person name="Wang M."/>
            <person name="Pangilinan J."/>
            <person name="Lipzen A."/>
            <person name="Lesage-Meessen L."/>
            <person name="Navarro D."/>
            <person name="Riley R."/>
            <person name="Grigoriev I.V."/>
            <person name="Zhou S."/>
            <person name="Raouche S."/>
            <person name="Rosso M.N."/>
        </authorList>
    </citation>
    <scope>NUCLEOTIDE SEQUENCE [LARGE SCALE GENOMIC DNA]</scope>
    <source>
        <strain evidence="10 11">BRFM 1820</strain>
    </source>
</reference>
<keyword evidence="11" id="KW-1185">Reference proteome</keyword>
<evidence type="ECO:0000256" key="3">
    <source>
        <dbReference type="ARBA" id="ARBA00005037"/>
    </source>
</evidence>
<evidence type="ECO:0000256" key="4">
    <source>
        <dbReference type="ARBA" id="ARBA00012801"/>
    </source>
</evidence>
<dbReference type="NCBIfam" id="NF004231">
    <property type="entry name" value="PRK05679.1"/>
    <property type="match status" value="1"/>
</dbReference>
<evidence type="ECO:0000313" key="10">
    <source>
        <dbReference type="EMBL" id="RDX42479.1"/>
    </source>
</evidence>
<feature type="domain" description="Pyridoxamine 5'-phosphate oxidase N-terminal" evidence="8">
    <location>
        <begin position="50"/>
        <end position="159"/>
    </location>
</feature>
<dbReference type="InterPro" id="IPR019740">
    <property type="entry name" value="Pyridox_Oxase_CS"/>
</dbReference>
<dbReference type="OrthoDB" id="303614at2759"/>
<comment type="pathway">
    <text evidence="2">Cofactor metabolism; pyridoxal 5'-phosphate salvage; pyridoxal 5'-phosphate from pyridoxamine 5'-phosphate: step 1/1.</text>
</comment>
<dbReference type="Gene3D" id="2.30.110.10">
    <property type="entry name" value="Electron Transport, Fmn-binding Protein, Chain A"/>
    <property type="match status" value="1"/>
</dbReference>
<dbReference type="UniPathway" id="UPA01068">
    <property type="reaction ID" value="UER00304"/>
</dbReference>
<organism evidence="10 11">
    <name type="scientific">Lentinus brumalis</name>
    <dbReference type="NCBI Taxonomy" id="2498619"/>
    <lineage>
        <taxon>Eukaryota</taxon>
        <taxon>Fungi</taxon>
        <taxon>Dikarya</taxon>
        <taxon>Basidiomycota</taxon>
        <taxon>Agaricomycotina</taxon>
        <taxon>Agaricomycetes</taxon>
        <taxon>Polyporales</taxon>
        <taxon>Polyporaceae</taxon>
        <taxon>Lentinus</taxon>
    </lineage>
</organism>
<keyword evidence="7" id="KW-0560">Oxidoreductase</keyword>
<evidence type="ECO:0000256" key="6">
    <source>
        <dbReference type="ARBA" id="ARBA00022643"/>
    </source>
</evidence>
<dbReference type="PIRSF" id="PIRSF000190">
    <property type="entry name" value="Pyd_amn-ph_oxd"/>
    <property type="match status" value="1"/>
</dbReference>
<feature type="domain" description="Pyridoxine 5'-phosphate oxidase dimerisation C-terminal" evidence="9">
    <location>
        <begin position="184"/>
        <end position="230"/>
    </location>
</feature>
<dbReference type="AlphaFoldDB" id="A0A371CQB0"/>
<dbReference type="EC" id="1.4.3.5" evidence="4"/>
<evidence type="ECO:0000313" key="11">
    <source>
        <dbReference type="Proteomes" id="UP000256964"/>
    </source>
</evidence>